<dbReference type="AlphaFoldDB" id="A0A2W5T2G4"/>
<dbReference type="EMBL" id="QFQP01000034">
    <property type="protein sequence ID" value="PZR07063.1"/>
    <property type="molecule type" value="Genomic_DNA"/>
</dbReference>
<comment type="caution">
    <text evidence="1">The sequence shown here is derived from an EMBL/GenBank/DDBJ whole genome shotgun (WGS) entry which is preliminary data.</text>
</comment>
<name>A0A2W5T2G4_9BACT</name>
<protein>
    <recommendedName>
        <fullName evidence="3">DUF1643 domain-containing protein</fullName>
    </recommendedName>
</protein>
<evidence type="ECO:0008006" key="3">
    <source>
        <dbReference type="Google" id="ProtNLM"/>
    </source>
</evidence>
<accession>A0A2W5T2G4</accession>
<gene>
    <name evidence="1" type="ORF">DI536_28825</name>
</gene>
<sequence>MKLISISQQFSERKNGTKCFAAFDAAEQYRWLLSRNWFNPAEPHMSPPTMCFVMLNPSTADGLADDPTIRKCMGFAARWQLSAIEVVNLYAYRATDPDELLGARARGVDIRGGENAQHIEAAIRRADKLVFAWGSTKVPGREHFERHVSELALHLGKWPMCFGVTKDGSPKHPLYLSYETNLLAWDVDRRHRGSAA</sequence>
<dbReference type="InterPro" id="IPR012441">
    <property type="entry name" value="DUF1643"/>
</dbReference>
<organism evidence="1 2">
    <name type="scientific">Archangium gephyra</name>
    <dbReference type="NCBI Taxonomy" id="48"/>
    <lineage>
        <taxon>Bacteria</taxon>
        <taxon>Pseudomonadati</taxon>
        <taxon>Myxococcota</taxon>
        <taxon>Myxococcia</taxon>
        <taxon>Myxococcales</taxon>
        <taxon>Cystobacterineae</taxon>
        <taxon>Archangiaceae</taxon>
        <taxon>Archangium</taxon>
    </lineage>
</organism>
<proteinExistence type="predicted"/>
<dbReference type="Pfam" id="PF07799">
    <property type="entry name" value="DUF1643"/>
    <property type="match status" value="1"/>
</dbReference>
<dbReference type="Proteomes" id="UP000249061">
    <property type="component" value="Unassembled WGS sequence"/>
</dbReference>
<reference evidence="1 2" key="1">
    <citation type="submission" date="2017-08" db="EMBL/GenBank/DDBJ databases">
        <title>Infants hospitalized years apart are colonized by the same room-sourced microbial strains.</title>
        <authorList>
            <person name="Brooks B."/>
            <person name="Olm M.R."/>
            <person name="Firek B.A."/>
            <person name="Baker R."/>
            <person name="Thomas B.C."/>
            <person name="Morowitz M.J."/>
            <person name="Banfield J.F."/>
        </authorList>
    </citation>
    <scope>NUCLEOTIDE SEQUENCE [LARGE SCALE GENOMIC DNA]</scope>
    <source>
        <strain evidence="1">S2_003_000_R2_14</strain>
    </source>
</reference>
<evidence type="ECO:0000313" key="1">
    <source>
        <dbReference type="EMBL" id="PZR07063.1"/>
    </source>
</evidence>
<evidence type="ECO:0000313" key="2">
    <source>
        <dbReference type="Proteomes" id="UP000249061"/>
    </source>
</evidence>